<evidence type="ECO:0000313" key="11">
    <source>
        <dbReference type="Proteomes" id="UP000955338"/>
    </source>
</evidence>
<keyword evidence="10" id="KW-0456">Lyase</keyword>
<feature type="signal peptide" evidence="8">
    <location>
        <begin position="1"/>
        <end position="24"/>
    </location>
</feature>
<dbReference type="InterPro" id="IPR038297">
    <property type="entry name" value="CcmH/CycL/NrfF/Ccl2_sf"/>
</dbReference>
<dbReference type="Pfam" id="PF03918">
    <property type="entry name" value="CcmH"/>
    <property type="match status" value="1"/>
</dbReference>
<dbReference type="RefSeq" id="WP_261920224.1">
    <property type="nucleotide sequence ID" value="NZ_CP054053.1"/>
</dbReference>
<evidence type="ECO:0000259" key="9">
    <source>
        <dbReference type="Pfam" id="PF03918"/>
    </source>
</evidence>
<keyword evidence="11" id="KW-1185">Reference proteome</keyword>
<dbReference type="Gene3D" id="1.10.8.640">
    <property type="entry name" value="Cytochrome C biogenesis protein"/>
    <property type="match status" value="1"/>
</dbReference>
<dbReference type="PANTHER" id="PTHR47870:SF2">
    <property type="entry name" value="FORMATE-DEPENDENT NITRITE REDUCTASE COMPLEX SUBUNIT NRFF"/>
    <property type="match status" value="1"/>
</dbReference>
<name>A0A8D4LKK8_9PAST</name>
<gene>
    <name evidence="10" type="primary">nrfF</name>
    <name evidence="10" type="ORF">CEP48_07430</name>
</gene>
<comment type="similarity">
    <text evidence="2 8">Belongs to the CcmH/CycL/Ccl2/NrfF family.</text>
</comment>
<dbReference type="FunFam" id="1.10.8.640:FF:000001">
    <property type="entry name" value="Cytochrome c-type biogenesis protein"/>
    <property type="match status" value="1"/>
</dbReference>
<evidence type="ECO:0000256" key="4">
    <source>
        <dbReference type="ARBA" id="ARBA00022723"/>
    </source>
</evidence>
<evidence type="ECO:0000256" key="5">
    <source>
        <dbReference type="ARBA" id="ARBA00022729"/>
    </source>
</evidence>
<keyword evidence="6" id="KW-0574">Periplasm</keyword>
<dbReference type="NCBIfam" id="TIGR03147">
    <property type="entry name" value="cyt_nit_nrfF"/>
    <property type="match status" value="1"/>
</dbReference>
<feature type="transmembrane region" description="Helical" evidence="8">
    <location>
        <begin position="108"/>
        <end position="129"/>
    </location>
</feature>
<dbReference type="PANTHER" id="PTHR47870">
    <property type="entry name" value="CYTOCHROME C-TYPE BIOGENESIS PROTEIN CCMH"/>
    <property type="match status" value="1"/>
</dbReference>
<evidence type="ECO:0000256" key="8">
    <source>
        <dbReference type="RuleBase" id="RU364112"/>
    </source>
</evidence>
<evidence type="ECO:0000256" key="7">
    <source>
        <dbReference type="ARBA" id="ARBA00023004"/>
    </source>
</evidence>
<evidence type="ECO:0000256" key="1">
    <source>
        <dbReference type="ARBA" id="ARBA00004418"/>
    </source>
</evidence>
<evidence type="ECO:0000313" key="10">
    <source>
        <dbReference type="EMBL" id="QDJ15263.1"/>
    </source>
</evidence>
<comment type="function">
    <text evidence="8">Possible subunit of a heme lyase.</text>
</comment>
<keyword evidence="5 8" id="KW-0732">Signal</keyword>
<accession>A0A8D4LKK8</accession>
<organism evidence="10 11">
    <name type="scientific">Mergibacter septicus</name>
    <dbReference type="NCBI Taxonomy" id="221402"/>
    <lineage>
        <taxon>Bacteria</taxon>
        <taxon>Pseudomonadati</taxon>
        <taxon>Pseudomonadota</taxon>
        <taxon>Gammaproteobacteria</taxon>
        <taxon>Pasteurellales</taxon>
        <taxon>Pasteurellaceae</taxon>
        <taxon>Mergibacter</taxon>
    </lineage>
</organism>
<keyword evidence="3 8" id="KW-0349">Heme</keyword>
<dbReference type="InterPro" id="IPR017565">
    <property type="entry name" value="For-dep_Cytc_NO2Rdtase_NrfF"/>
</dbReference>
<protein>
    <recommendedName>
        <fullName evidence="8">Formate-dependent nitrite reductase complex subunit</fullName>
    </recommendedName>
</protein>
<keyword evidence="8" id="KW-1133">Transmembrane helix</keyword>
<keyword evidence="4 8" id="KW-0479">Metal-binding</keyword>
<evidence type="ECO:0000256" key="3">
    <source>
        <dbReference type="ARBA" id="ARBA00022617"/>
    </source>
</evidence>
<comment type="subcellular location">
    <subcellularLocation>
        <location evidence="1">Periplasm</location>
    </subcellularLocation>
</comment>
<dbReference type="EMBL" id="CP022011">
    <property type="protein sequence ID" value="QDJ15263.1"/>
    <property type="molecule type" value="Genomic_DNA"/>
</dbReference>
<evidence type="ECO:0000256" key="2">
    <source>
        <dbReference type="ARBA" id="ARBA00010342"/>
    </source>
</evidence>
<feature type="domain" description="CcmH/CycL/Ccl2/NrfF N-terminal" evidence="9">
    <location>
        <begin position="13"/>
        <end position="146"/>
    </location>
</feature>
<dbReference type="Proteomes" id="UP000955338">
    <property type="component" value="Chromosome"/>
</dbReference>
<dbReference type="InterPro" id="IPR051263">
    <property type="entry name" value="C-type_cytochrome_biogenesis"/>
</dbReference>
<dbReference type="AlphaFoldDB" id="A0A8D4LKK8"/>
<keyword evidence="8" id="KW-0472">Membrane</keyword>
<proteinExistence type="inferred from homology"/>
<reference evidence="10" key="1">
    <citation type="submission" date="2017-06" db="EMBL/GenBank/DDBJ databases">
        <title>Genome sequencing of pathogenic and non-pathogenic strains within Bisgaard taxon 40.</title>
        <authorList>
            <person name="Ladner J.T."/>
            <person name="Lovett S.P."/>
            <person name="Koroleva G."/>
            <person name="Lorch J.M."/>
        </authorList>
    </citation>
    <scope>NUCLEOTIDE SEQUENCE</scope>
    <source>
        <strain evidence="10">27576-1-I1</strain>
    </source>
</reference>
<keyword evidence="8" id="KW-0812">Transmembrane</keyword>
<dbReference type="CDD" id="cd16378">
    <property type="entry name" value="CcmH_N"/>
    <property type="match status" value="1"/>
</dbReference>
<dbReference type="GO" id="GO:0042597">
    <property type="term" value="C:periplasmic space"/>
    <property type="evidence" value="ECO:0007669"/>
    <property type="project" value="UniProtKB-SubCell"/>
</dbReference>
<sequence length="154" mass="18019">MSKLYHICHLLFCLVLLQFNLAFAIVDTYQFHDQATKERAVELAKTLRCPQCQNQNLLESTSPIAYNLRLEVYQLANEGKTNQQIITIMTERFGNFVLYDPPFIPSTYFLWLLPLLLLSIAGFSIKIYLRQRNTLQLNSEQQQQLDIYLQQKGK</sequence>
<dbReference type="GO" id="GO:0005886">
    <property type="term" value="C:plasma membrane"/>
    <property type="evidence" value="ECO:0007669"/>
    <property type="project" value="TreeGrafter"/>
</dbReference>
<dbReference type="GO" id="GO:0046872">
    <property type="term" value="F:metal ion binding"/>
    <property type="evidence" value="ECO:0007669"/>
    <property type="project" value="UniProtKB-KW"/>
</dbReference>
<dbReference type="GO" id="GO:0016829">
    <property type="term" value="F:lyase activity"/>
    <property type="evidence" value="ECO:0007669"/>
    <property type="project" value="UniProtKB-KW"/>
</dbReference>
<dbReference type="InterPro" id="IPR005616">
    <property type="entry name" value="CcmH/CycL/Ccl2/NrfF_N"/>
</dbReference>
<dbReference type="GO" id="GO:0017004">
    <property type="term" value="P:cytochrome complex assembly"/>
    <property type="evidence" value="ECO:0007669"/>
    <property type="project" value="UniProtKB-ARBA"/>
</dbReference>
<feature type="chain" id="PRO_5040558357" description="Formate-dependent nitrite reductase complex subunit" evidence="8">
    <location>
        <begin position="25"/>
        <end position="154"/>
    </location>
</feature>
<keyword evidence="7 8" id="KW-0408">Iron</keyword>
<evidence type="ECO:0000256" key="6">
    <source>
        <dbReference type="ARBA" id="ARBA00022764"/>
    </source>
</evidence>